<dbReference type="RefSeq" id="WP_181642636.1">
    <property type="nucleotide sequence ID" value="NZ_CCXJ01000779.2"/>
</dbReference>
<reference evidence="1 2" key="1">
    <citation type="submission" date="2023-07" db="EMBL/GenBank/DDBJ databases">
        <title>Sequencing the genomes of 1000 actinobacteria strains.</title>
        <authorList>
            <person name="Klenk H.-P."/>
        </authorList>
    </citation>
    <scope>NUCLEOTIDE SEQUENCE [LARGE SCALE GENOMIC DNA]</scope>
    <source>
        <strain evidence="1 2">GD13</strain>
    </source>
</reference>
<protein>
    <recommendedName>
        <fullName evidence="3">2-phosphosulfolactate phosphatase</fullName>
    </recommendedName>
</protein>
<evidence type="ECO:0000313" key="1">
    <source>
        <dbReference type="EMBL" id="MDP9822983.1"/>
    </source>
</evidence>
<dbReference type="Gene3D" id="3.90.1560.10">
    <property type="entry name" value="ComB-like"/>
    <property type="match status" value="1"/>
</dbReference>
<organism evidence="1 2">
    <name type="scientific">Nocardioides massiliensis</name>
    <dbReference type="NCBI Taxonomy" id="1325935"/>
    <lineage>
        <taxon>Bacteria</taxon>
        <taxon>Bacillati</taxon>
        <taxon>Actinomycetota</taxon>
        <taxon>Actinomycetes</taxon>
        <taxon>Propionibacteriales</taxon>
        <taxon>Nocardioidaceae</taxon>
        <taxon>Nocardioides</taxon>
    </lineage>
</organism>
<sequence>MADLFGQGEFGVRLDWGPTGAQATRADVAVVVDVLSFSTPVTVAVERGMRVFPYR</sequence>
<keyword evidence="2" id="KW-1185">Reference proteome</keyword>
<evidence type="ECO:0008006" key="3">
    <source>
        <dbReference type="Google" id="ProtNLM"/>
    </source>
</evidence>
<dbReference type="Proteomes" id="UP001240447">
    <property type="component" value="Unassembled WGS sequence"/>
</dbReference>
<accession>A0ABT9NRC6</accession>
<dbReference type="EMBL" id="JAUSQM010000001">
    <property type="protein sequence ID" value="MDP9822983.1"/>
    <property type="molecule type" value="Genomic_DNA"/>
</dbReference>
<dbReference type="InterPro" id="IPR036702">
    <property type="entry name" value="ComB-like_sf"/>
</dbReference>
<comment type="caution">
    <text evidence="1">The sequence shown here is derived from an EMBL/GenBank/DDBJ whole genome shotgun (WGS) entry which is preliminary data.</text>
</comment>
<dbReference type="SUPFAM" id="SSF142823">
    <property type="entry name" value="ComB-like"/>
    <property type="match status" value="1"/>
</dbReference>
<proteinExistence type="predicted"/>
<evidence type="ECO:0000313" key="2">
    <source>
        <dbReference type="Proteomes" id="UP001240447"/>
    </source>
</evidence>
<gene>
    <name evidence="1" type="ORF">J2S59_002792</name>
</gene>
<name>A0ABT9NRC6_9ACTN</name>